<organism evidence="4 5">
    <name type="scientific">Kineococcus halophytocola</name>
    <dbReference type="NCBI Taxonomy" id="3234027"/>
    <lineage>
        <taxon>Bacteria</taxon>
        <taxon>Bacillati</taxon>
        <taxon>Actinomycetota</taxon>
        <taxon>Actinomycetes</taxon>
        <taxon>Kineosporiales</taxon>
        <taxon>Kineosporiaceae</taxon>
        <taxon>Kineococcus</taxon>
    </lineage>
</organism>
<feature type="domain" description="GGDEF" evidence="3">
    <location>
        <begin position="335"/>
        <end position="472"/>
    </location>
</feature>
<dbReference type="SUPFAM" id="SSF55073">
    <property type="entry name" value="Nucleotide cyclase"/>
    <property type="match status" value="1"/>
</dbReference>
<keyword evidence="1" id="KW-0472">Membrane</keyword>
<dbReference type="Pfam" id="PF00990">
    <property type="entry name" value="GGDEF"/>
    <property type="match status" value="1"/>
</dbReference>
<feature type="transmembrane region" description="Helical" evidence="1">
    <location>
        <begin position="154"/>
        <end position="173"/>
    </location>
</feature>
<proteinExistence type="predicted"/>
<keyword evidence="5" id="KW-1185">Reference proteome</keyword>
<evidence type="ECO:0000256" key="1">
    <source>
        <dbReference type="SAM" id="Phobius"/>
    </source>
</evidence>
<dbReference type="PROSITE" id="PS50887">
    <property type="entry name" value="GGDEF"/>
    <property type="match status" value="1"/>
</dbReference>
<dbReference type="Proteomes" id="UP001565927">
    <property type="component" value="Unassembled WGS sequence"/>
</dbReference>
<dbReference type="InterPro" id="IPR035919">
    <property type="entry name" value="EAL_sf"/>
</dbReference>
<dbReference type="InterPro" id="IPR052155">
    <property type="entry name" value="Biofilm_reg_signaling"/>
</dbReference>
<feature type="transmembrane region" description="Helical" evidence="1">
    <location>
        <begin position="185"/>
        <end position="205"/>
    </location>
</feature>
<evidence type="ECO:0000259" key="3">
    <source>
        <dbReference type="PROSITE" id="PS50887"/>
    </source>
</evidence>
<evidence type="ECO:0000259" key="2">
    <source>
        <dbReference type="PROSITE" id="PS50883"/>
    </source>
</evidence>
<evidence type="ECO:0000313" key="5">
    <source>
        <dbReference type="Proteomes" id="UP001565927"/>
    </source>
</evidence>
<feature type="transmembrane region" description="Helical" evidence="1">
    <location>
        <begin position="12"/>
        <end position="32"/>
    </location>
</feature>
<dbReference type="PROSITE" id="PS50883">
    <property type="entry name" value="EAL"/>
    <property type="match status" value="1"/>
</dbReference>
<sequence>MPSTNAPWSARSAWAFVVLALAGAAACLLVPALRPTTAVVAVCASALLTLAGTLVHRPRGAAWPLLVLMMAVWAAGVVLVGHRGHLDTTSTLLVWAGQAAAVTVTVHVARSGRADGRCRETASATRLDLVVIGAVLALAAAQLLAVLAAGGGDVTGVVVATVDVALLGVLLRFALTRRGLPPSSWLLLLAACLTVAYDLGSALQGRRLALPGEPEQALGVLCLALPAAAALHPSMVLAFSERTFARRRRPSGALLGMLPLVLVPGGTWWVAQTAGVPGLPGWAFPATGALIAGLCLLRAAQALRTSEHLAEHDPLTDLANRRGLARAFEERDERTAHSLLLVDLDQFKQVNDTHGHDAGDALLLQVRDRFLAATGRRGLLARLGGDEFVVLTPASGARPVADALLHALAAPVVLDHLVLRVGASIGIAHEDGTQGGTGTPGPARLADLLTHADVAMYTAKGSGGGRAVVFRPEMRSAVAHRYTLGGEIRQLLAGRAHEVGALEIHYQPLVDLASGGCVGAEALVRWRHPRQGLLAPDRFLDLVTDNDLDVALDAAVLEEVLDQVVRWREEGRALLPVSVNLTPDSLREPDLADRVLAALARARVAPSLLHLEITEHERLHEDGPATRTLGLLDDAGVHVHLDDYGTGWTSLDYLSRFPVRLLKLDRSVVAASSDHDAPLVAGVQAMADALDLDVLAEGVETAAQREQLLRLGVRYGQGYLFSRPLPAREFADAFLPRPATATSQHLPTG</sequence>
<dbReference type="Gene3D" id="3.30.70.270">
    <property type="match status" value="1"/>
</dbReference>
<dbReference type="SMART" id="SM00052">
    <property type="entry name" value="EAL"/>
    <property type="match status" value="1"/>
</dbReference>
<comment type="caution">
    <text evidence="4">The sequence shown here is derived from an EMBL/GenBank/DDBJ whole genome shotgun (WGS) entry which is preliminary data.</text>
</comment>
<dbReference type="Pfam" id="PF00563">
    <property type="entry name" value="EAL"/>
    <property type="match status" value="1"/>
</dbReference>
<dbReference type="PANTHER" id="PTHR44757:SF2">
    <property type="entry name" value="BIOFILM ARCHITECTURE MAINTENANCE PROTEIN MBAA"/>
    <property type="match status" value="1"/>
</dbReference>
<accession>A0ABV4GVS4</accession>
<keyword evidence="1" id="KW-0812">Transmembrane</keyword>
<dbReference type="InterPro" id="IPR043128">
    <property type="entry name" value="Rev_trsase/Diguanyl_cyclase"/>
</dbReference>
<feature type="transmembrane region" description="Helical" evidence="1">
    <location>
        <begin position="129"/>
        <end position="148"/>
    </location>
</feature>
<dbReference type="CDD" id="cd01949">
    <property type="entry name" value="GGDEF"/>
    <property type="match status" value="1"/>
</dbReference>
<name>A0ABV4GVS4_9ACTN</name>
<feature type="transmembrane region" description="Helical" evidence="1">
    <location>
        <begin position="251"/>
        <end position="270"/>
    </location>
</feature>
<protein>
    <submittedName>
        <fullName evidence="4">Bifunctional diguanylate cyclase/phosphodiesterase</fullName>
    </submittedName>
</protein>
<feature type="transmembrane region" description="Helical" evidence="1">
    <location>
        <begin position="217"/>
        <end position="239"/>
    </location>
</feature>
<dbReference type="Gene3D" id="3.20.20.450">
    <property type="entry name" value="EAL domain"/>
    <property type="match status" value="1"/>
</dbReference>
<dbReference type="SMART" id="SM00267">
    <property type="entry name" value="GGDEF"/>
    <property type="match status" value="1"/>
</dbReference>
<dbReference type="NCBIfam" id="TIGR00254">
    <property type="entry name" value="GGDEF"/>
    <property type="match status" value="1"/>
</dbReference>
<dbReference type="RefSeq" id="WP_370439657.1">
    <property type="nucleotide sequence ID" value="NZ_JBGFTU010000001.1"/>
</dbReference>
<dbReference type="SUPFAM" id="SSF141868">
    <property type="entry name" value="EAL domain-like"/>
    <property type="match status" value="1"/>
</dbReference>
<dbReference type="InterPro" id="IPR001633">
    <property type="entry name" value="EAL_dom"/>
</dbReference>
<gene>
    <name evidence="4" type="ORF">AB2L27_01375</name>
</gene>
<feature type="transmembrane region" description="Helical" evidence="1">
    <location>
        <begin position="92"/>
        <end position="109"/>
    </location>
</feature>
<reference evidence="4 5" key="1">
    <citation type="submission" date="2024-07" db="EMBL/GenBank/DDBJ databases">
        <authorList>
            <person name="Thanompreechachai J."/>
            <person name="Duangmal K."/>
        </authorList>
    </citation>
    <scope>NUCLEOTIDE SEQUENCE [LARGE SCALE GENOMIC DNA]</scope>
    <source>
        <strain evidence="4 5">LSe6-4</strain>
    </source>
</reference>
<dbReference type="InterPro" id="IPR000160">
    <property type="entry name" value="GGDEF_dom"/>
</dbReference>
<keyword evidence="1" id="KW-1133">Transmembrane helix</keyword>
<evidence type="ECO:0000313" key="4">
    <source>
        <dbReference type="EMBL" id="MEZ0163410.1"/>
    </source>
</evidence>
<feature type="transmembrane region" description="Helical" evidence="1">
    <location>
        <begin position="62"/>
        <end position="80"/>
    </location>
</feature>
<feature type="domain" description="EAL" evidence="2">
    <location>
        <begin position="481"/>
        <end position="738"/>
    </location>
</feature>
<dbReference type="InterPro" id="IPR029787">
    <property type="entry name" value="Nucleotide_cyclase"/>
</dbReference>
<feature type="transmembrane region" description="Helical" evidence="1">
    <location>
        <begin position="38"/>
        <end position="55"/>
    </location>
</feature>
<dbReference type="PANTHER" id="PTHR44757">
    <property type="entry name" value="DIGUANYLATE CYCLASE DGCP"/>
    <property type="match status" value="1"/>
</dbReference>
<dbReference type="EMBL" id="JBGFTU010000001">
    <property type="protein sequence ID" value="MEZ0163410.1"/>
    <property type="molecule type" value="Genomic_DNA"/>
</dbReference>
<dbReference type="CDD" id="cd01948">
    <property type="entry name" value="EAL"/>
    <property type="match status" value="1"/>
</dbReference>